<dbReference type="STRING" id="1187848.A1QO_05470"/>
<dbReference type="AlphaFoldDB" id="A0A1E5BGQ8"/>
<proteinExistence type="predicted"/>
<protein>
    <submittedName>
        <fullName evidence="1">Uncharacterized protein</fullName>
    </submittedName>
</protein>
<organism evidence="1 2">
    <name type="scientific">Vibrio genomosp. F10 str. ZF-129</name>
    <dbReference type="NCBI Taxonomy" id="1187848"/>
    <lineage>
        <taxon>Bacteria</taxon>
        <taxon>Pseudomonadati</taxon>
        <taxon>Pseudomonadota</taxon>
        <taxon>Gammaproteobacteria</taxon>
        <taxon>Vibrionales</taxon>
        <taxon>Vibrionaceae</taxon>
        <taxon>Vibrio</taxon>
    </lineage>
</organism>
<dbReference type="EMBL" id="AJYQ02000069">
    <property type="protein sequence ID" value="OEE35718.1"/>
    <property type="molecule type" value="Genomic_DNA"/>
</dbReference>
<name>A0A1E5BGQ8_9VIBR</name>
<reference evidence="1 2" key="1">
    <citation type="journal article" date="2012" name="Science">
        <title>Ecological populations of bacteria act as socially cohesive units of antibiotic production and resistance.</title>
        <authorList>
            <person name="Cordero O.X."/>
            <person name="Wildschutte H."/>
            <person name="Kirkup B."/>
            <person name="Proehl S."/>
            <person name="Ngo L."/>
            <person name="Hussain F."/>
            <person name="Le Roux F."/>
            <person name="Mincer T."/>
            <person name="Polz M.F."/>
        </authorList>
    </citation>
    <scope>NUCLEOTIDE SEQUENCE [LARGE SCALE GENOMIC DNA]</scope>
    <source>
        <strain evidence="1 2">ZF-129</strain>
    </source>
</reference>
<evidence type="ECO:0000313" key="1">
    <source>
        <dbReference type="EMBL" id="OEE35718.1"/>
    </source>
</evidence>
<accession>A0A1E5BGQ8</accession>
<dbReference type="Proteomes" id="UP000094741">
    <property type="component" value="Unassembled WGS sequence"/>
</dbReference>
<comment type="caution">
    <text evidence="1">The sequence shown here is derived from an EMBL/GenBank/DDBJ whole genome shotgun (WGS) entry which is preliminary data.</text>
</comment>
<sequence length="390" mass="43835">MLKLLPSDVDHVRFFEASKKLVLCYSKDPGDTIAYGEGYVEIIRQQHDIDSFMFISEKSPNEKKHWFIVCCDGIIESCRKVESAQEINLMIVSNMKRAPNLVLPENDISTFIIGNNSVENRIDVLKLIGSVSDIEASIKDTHQLLSLSQVKNSISHSDAKKIGTLGLSLLSVFVLVLFTFNFIRPTVIEKTETIRADNLDYETLHIGTPLVAVLKDALELRSTLDQINGIQIDRTVFEKNELKTYYIDSEFISTKTAQNIGSRVSTIDWHLSNKPYFTLNEMTPYHDVIAWHKQHTSNAINVYVDLETALTSIPSTELSITSIRDVKGHTVINAQLTGSSWVDSDFSFLRGITALAPIYAGTITLLNENESTKVSMKLKIVGDNHEHRSK</sequence>
<evidence type="ECO:0000313" key="2">
    <source>
        <dbReference type="Proteomes" id="UP000094741"/>
    </source>
</evidence>
<gene>
    <name evidence="1" type="ORF">A1QO_05470</name>
</gene>